<protein>
    <recommendedName>
        <fullName evidence="12">CFEM domain-containing protein</fullName>
    </recommendedName>
</protein>
<dbReference type="AlphaFoldDB" id="A0A6G1HGZ9"/>
<evidence type="ECO:0000256" key="2">
    <source>
        <dbReference type="ARBA" id="ARBA00004613"/>
    </source>
</evidence>
<dbReference type="InterPro" id="IPR008427">
    <property type="entry name" value="Extracellular_membr_CFEM_dom"/>
</dbReference>
<name>A0A6G1HGZ9_9PEZI</name>
<sequence length="236" mass="25323">MKSTFIAVLQFSPLFVDFALGRAPPDCLTSCWDNSMYVSSCTEIKDVTPCLCEDPEFQSSVLQCIYIQCPATQLASALHFAISYCPGKAIEPAPALLRNPHQKRKIGGHHGDGGPPGYGYGPTPPHYGSASPDHTKAPLPEGFIHNRLSKRAAQGHDDDDAGYAPPPPYYGSLAYAPRPTRGIPSSQWAFAPHHKRHSTVNKEDADAQAALMMPSATVVTPAPEAVAEDKVEADTA</sequence>
<evidence type="ECO:0000256" key="7">
    <source>
        <dbReference type="ARBA" id="ARBA00023157"/>
    </source>
</evidence>
<gene>
    <name evidence="13" type="ORF">K402DRAFT_458724</name>
</gene>
<organism evidence="13 14">
    <name type="scientific">Aulographum hederae CBS 113979</name>
    <dbReference type="NCBI Taxonomy" id="1176131"/>
    <lineage>
        <taxon>Eukaryota</taxon>
        <taxon>Fungi</taxon>
        <taxon>Dikarya</taxon>
        <taxon>Ascomycota</taxon>
        <taxon>Pezizomycotina</taxon>
        <taxon>Dothideomycetes</taxon>
        <taxon>Pleosporomycetidae</taxon>
        <taxon>Aulographales</taxon>
        <taxon>Aulographaceae</taxon>
    </lineage>
</organism>
<keyword evidence="4" id="KW-0964">Secreted</keyword>
<feature type="region of interest" description="Disordered" evidence="10">
    <location>
        <begin position="102"/>
        <end position="135"/>
    </location>
</feature>
<accession>A0A6G1HGZ9</accession>
<evidence type="ECO:0000313" key="13">
    <source>
        <dbReference type="EMBL" id="KAF1992300.1"/>
    </source>
</evidence>
<comment type="subcellular location">
    <subcellularLocation>
        <location evidence="1">Membrane</location>
        <topology evidence="1">Lipid-anchor</topology>
        <topology evidence="1">GPI-anchor</topology>
    </subcellularLocation>
    <subcellularLocation>
        <location evidence="2">Secreted</location>
    </subcellularLocation>
</comment>
<evidence type="ECO:0000313" key="14">
    <source>
        <dbReference type="Proteomes" id="UP000800041"/>
    </source>
</evidence>
<feature type="domain" description="CFEM" evidence="12">
    <location>
        <begin position="1"/>
        <end position="108"/>
    </location>
</feature>
<keyword evidence="5" id="KW-0472">Membrane</keyword>
<dbReference type="EMBL" id="ML977137">
    <property type="protein sequence ID" value="KAF1992300.1"/>
    <property type="molecule type" value="Genomic_DNA"/>
</dbReference>
<evidence type="ECO:0000256" key="3">
    <source>
        <dbReference type="ARBA" id="ARBA00010031"/>
    </source>
</evidence>
<evidence type="ECO:0000259" key="12">
    <source>
        <dbReference type="PROSITE" id="PS52012"/>
    </source>
</evidence>
<evidence type="ECO:0000256" key="6">
    <source>
        <dbReference type="ARBA" id="ARBA00022729"/>
    </source>
</evidence>
<evidence type="ECO:0000256" key="5">
    <source>
        <dbReference type="ARBA" id="ARBA00022622"/>
    </source>
</evidence>
<feature type="disulfide bond" evidence="9">
    <location>
        <begin position="52"/>
        <end position="85"/>
    </location>
</feature>
<keyword evidence="9" id="KW-0479">Metal-binding</keyword>
<dbReference type="GO" id="GO:0098552">
    <property type="term" value="C:side of membrane"/>
    <property type="evidence" value="ECO:0007669"/>
    <property type="project" value="UniProtKB-KW"/>
</dbReference>
<evidence type="ECO:0000256" key="4">
    <source>
        <dbReference type="ARBA" id="ARBA00022525"/>
    </source>
</evidence>
<keyword evidence="9" id="KW-0349">Heme</keyword>
<evidence type="ECO:0000256" key="9">
    <source>
        <dbReference type="PROSITE-ProRule" id="PRU01356"/>
    </source>
</evidence>
<keyword evidence="6 11" id="KW-0732">Signal</keyword>
<evidence type="ECO:0000256" key="8">
    <source>
        <dbReference type="ARBA" id="ARBA00023288"/>
    </source>
</evidence>
<keyword evidence="5" id="KW-0336">GPI-anchor</keyword>
<dbReference type="SMART" id="SM00747">
    <property type="entry name" value="CFEM"/>
    <property type="match status" value="1"/>
</dbReference>
<keyword evidence="9" id="KW-0408">Iron</keyword>
<dbReference type="Pfam" id="PF05730">
    <property type="entry name" value="CFEM"/>
    <property type="match status" value="1"/>
</dbReference>
<feature type="chain" id="PRO_5026061313" description="CFEM domain-containing protein" evidence="11">
    <location>
        <begin position="22"/>
        <end position="236"/>
    </location>
</feature>
<keyword evidence="5" id="KW-0325">Glycoprotein</keyword>
<feature type="signal peptide" evidence="11">
    <location>
        <begin position="1"/>
        <end position="21"/>
    </location>
</feature>
<proteinExistence type="inferred from homology"/>
<evidence type="ECO:0000256" key="11">
    <source>
        <dbReference type="SAM" id="SignalP"/>
    </source>
</evidence>
<evidence type="ECO:0000256" key="1">
    <source>
        <dbReference type="ARBA" id="ARBA00004589"/>
    </source>
</evidence>
<reference evidence="13" key="1">
    <citation type="journal article" date="2020" name="Stud. Mycol.">
        <title>101 Dothideomycetes genomes: a test case for predicting lifestyles and emergence of pathogens.</title>
        <authorList>
            <person name="Haridas S."/>
            <person name="Albert R."/>
            <person name="Binder M."/>
            <person name="Bloem J."/>
            <person name="Labutti K."/>
            <person name="Salamov A."/>
            <person name="Andreopoulos B."/>
            <person name="Baker S."/>
            <person name="Barry K."/>
            <person name="Bills G."/>
            <person name="Bluhm B."/>
            <person name="Cannon C."/>
            <person name="Castanera R."/>
            <person name="Culley D."/>
            <person name="Daum C."/>
            <person name="Ezra D."/>
            <person name="Gonzalez J."/>
            <person name="Henrissat B."/>
            <person name="Kuo A."/>
            <person name="Liang C."/>
            <person name="Lipzen A."/>
            <person name="Lutzoni F."/>
            <person name="Magnuson J."/>
            <person name="Mondo S."/>
            <person name="Nolan M."/>
            <person name="Ohm R."/>
            <person name="Pangilinan J."/>
            <person name="Park H.-J."/>
            <person name="Ramirez L."/>
            <person name="Alfaro M."/>
            <person name="Sun H."/>
            <person name="Tritt A."/>
            <person name="Yoshinaga Y."/>
            <person name="Zwiers L.-H."/>
            <person name="Turgeon B."/>
            <person name="Goodwin S."/>
            <person name="Spatafora J."/>
            <person name="Crous P."/>
            <person name="Grigoriev I."/>
        </authorList>
    </citation>
    <scope>NUCLEOTIDE SEQUENCE</scope>
    <source>
        <strain evidence="13">CBS 113979</strain>
    </source>
</reference>
<keyword evidence="8" id="KW-0449">Lipoprotein</keyword>
<feature type="binding site" description="axial binding residue" evidence="9">
    <location>
        <position position="46"/>
    </location>
    <ligand>
        <name>heme</name>
        <dbReference type="ChEBI" id="CHEBI:30413"/>
    </ligand>
    <ligandPart>
        <name>Fe</name>
        <dbReference type="ChEBI" id="CHEBI:18248"/>
    </ligandPart>
</feature>
<dbReference type="GO" id="GO:0005576">
    <property type="term" value="C:extracellular region"/>
    <property type="evidence" value="ECO:0007669"/>
    <property type="project" value="UniProtKB-SubCell"/>
</dbReference>
<comment type="similarity">
    <text evidence="3">Belongs to the RBT5 family.</text>
</comment>
<dbReference type="GO" id="GO:0046872">
    <property type="term" value="F:metal ion binding"/>
    <property type="evidence" value="ECO:0007669"/>
    <property type="project" value="UniProtKB-UniRule"/>
</dbReference>
<dbReference type="Proteomes" id="UP000800041">
    <property type="component" value="Unassembled WGS sequence"/>
</dbReference>
<comment type="caution">
    <text evidence="9">Lacks conserved residue(s) required for the propagation of feature annotation.</text>
</comment>
<evidence type="ECO:0000256" key="10">
    <source>
        <dbReference type="SAM" id="MobiDB-lite"/>
    </source>
</evidence>
<dbReference type="PROSITE" id="PS52012">
    <property type="entry name" value="CFEM"/>
    <property type="match status" value="1"/>
</dbReference>
<dbReference type="OrthoDB" id="5421216at2759"/>
<keyword evidence="7 9" id="KW-1015">Disulfide bond</keyword>
<keyword evidence="14" id="KW-1185">Reference proteome</keyword>